<gene>
    <name evidence="3" type="ORF">Fcan01_18178</name>
</gene>
<dbReference type="OrthoDB" id="64893at2759"/>
<keyword evidence="4" id="KW-1185">Reference proteome</keyword>
<feature type="signal peptide" evidence="1">
    <location>
        <begin position="1"/>
        <end position="18"/>
    </location>
</feature>
<dbReference type="OMA" id="TCDDSAT"/>
<dbReference type="Proteomes" id="UP000198287">
    <property type="component" value="Unassembled WGS sequence"/>
</dbReference>
<reference evidence="3 4" key="1">
    <citation type="submission" date="2015-12" db="EMBL/GenBank/DDBJ databases">
        <title>The genome of Folsomia candida.</title>
        <authorList>
            <person name="Faddeeva A."/>
            <person name="Derks M.F."/>
            <person name="Anvar Y."/>
            <person name="Smit S."/>
            <person name="Van Straalen N."/>
            <person name="Roelofs D."/>
        </authorList>
    </citation>
    <scope>NUCLEOTIDE SEQUENCE [LARGE SCALE GENOMIC DNA]</scope>
    <source>
        <strain evidence="3 4">VU population</strain>
        <tissue evidence="3">Whole body</tissue>
    </source>
</reference>
<accession>A0A226DPG7</accession>
<dbReference type="EMBL" id="LNIX01000014">
    <property type="protein sequence ID" value="OXA46734.1"/>
    <property type="molecule type" value="Genomic_DNA"/>
</dbReference>
<comment type="caution">
    <text evidence="3">The sequence shown here is derived from an EMBL/GenBank/DDBJ whole genome shotgun (WGS) entry which is preliminary data.</text>
</comment>
<evidence type="ECO:0000259" key="2">
    <source>
        <dbReference type="Pfam" id="PF03067"/>
    </source>
</evidence>
<evidence type="ECO:0000313" key="4">
    <source>
        <dbReference type="Proteomes" id="UP000198287"/>
    </source>
</evidence>
<evidence type="ECO:0000256" key="1">
    <source>
        <dbReference type="SAM" id="SignalP"/>
    </source>
</evidence>
<organism evidence="3 4">
    <name type="scientific">Folsomia candida</name>
    <name type="common">Springtail</name>
    <dbReference type="NCBI Taxonomy" id="158441"/>
    <lineage>
        <taxon>Eukaryota</taxon>
        <taxon>Metazoa</taxon>
        <taxon>Ecdysozoa</taxon>
        <taxon>Arthropoda</taxon>
        <taxon>Hexapoda</taxon>
        <taxon>Collembola</taxon>
        <taxon>Entomobryomorpha</taxon>
        <taxon>Isotomoidea</taxon>
        <taxon>Isotomidae</taxon>
        <taxon>Proisotominae</taxon>
        <taxon>Folsomia</taxon>
    </lineage>
</organism>
<dbReference type="InterPro" id="IPR004302">
    <property type="entry name" value="Cellulose/chitin-bd_N"/>
</dbReference>
<evidence type="ECO:0000313" key="3">
    <source>
        <dbReference type="EMBL" id="OXA46734.1"/>
    </source>
</evidence>
<name>A0A226DPG7_FOLCA</name>
<protein>
    <recommendedName>
        <fullName evidence="2">Chitin-binding type-4 domain-containing protein</fullName>
    </recommendedName>
</protein>
<feature type="chain" id="PRO_5013257211" description="Chitin-binding type-4 domain-containing protein" evidence="1">
    <location>
        <begin position="19"/>
        <end position="220"/>
    </location>
</feature>
<keyword evidence="1" id="KW-0732">Signal</keyword>
<feature type="domain" description="Chitin-binding type-4" evidence="2">
    <location>
        <begin position="60"/>
        <end position="217"/>
    </location>
</feature>
<proteinExistence type="predicted"/>
<dbReference type="AlphaFoldDB" id="A0A226DPG7"/>
<dbReference type="Pfam" id="PF03067">
    <property type="entry name" value="LPMO_10"/>
    <property type="match status" value="1"/>
</dbReference>
<sequence length="220" mass="24822">MTLRQISSLAFLVASVTCHMRLHDPAGRASLYWYPEFGYLNPELWVLDDALWCANVPQFENDTRCGVCGDPVNDPIPRHNEYRGRYWRDVRVRTYSSGAAIPVTIDFTAPHGGRWEVQLCDRVPETEDCFQSLLLDNGQTYWDFPLGIEYPQGFLTMVKLPDGVTCDNCVMRVHWRCVQNWGTCDDSATCECIPDSGNPPGGMGCGAQQTFRACADIKIQ</sequence>